<feature type="transmembrane region" description="Helical" evidence="1">
    <location>
        <begin position="84"/>
        <end position="106"/>
    </location>
</feature>
<organism evidence="2 3">
    <name type="scientific">Aspergillus coremiiformis</name>
    <dbReference type="NCBI Taxonomy" id="138285"/>
    <lineage>
        <taxon>Eukaryota</taxon>
        <taxon>Fungi</taxon>
        <taxon>Dikarya</taxon>
        <taxon>Ascomycota</taxon>
        <taxon>Pezizomycotina</taxon>
        <taxon>Eurotiomycetes</taxon>
        <taxon>Eurotiomycetidae</taxon>
        <taxon>Eurotiales</taxon>
        <taxon>Aspergillaceae</taxon>
        <taxon>Aspergillus</taxon>
        <taxon>Aspergillus subgen. Circumdati</taxon>
    </lineage>
</organism>
<feature type="transmembrane region" description="Helical" evidence="1">
    <location>
        <begin position="195"/>
        <end position="218"/>
    </location>
</feature>
<dbReference type="EMBL" id="ML739199">
    <property type="protein sequence ID" value="KAE8350883.1"/>
    <property type="molecule type" value="Genomic_DNA"/>
</dbReference>
<keyword evidence="3" id="KW-1185">Reference proteome</keyword>
<protein>
    <recommendedName>
        <fullName evidence="4">Membrane-associating domain-containing protein</fullName>
    </recommendedName>
</protein>
<dbReference type="AlphaFoldDB" id="A0A5N6Z127"/>
<reference evidence="3" key="1">
    <citation type="submission" date="2019-04" db="EMBL/GenBank/DDBJ databases">
        <title>Friends and foes A comparative genomics studyof 23 Aspergillus species from section Flavi.</title>
        <authorList>
            <consortium name="DOE Joint Genome Institute"/>
            <person name="Kjaerbolling I."/>
            <person name="Vesth T."/>
            <person name="Frisvad J.C."/>
            <person name="Nybo J.L."/>
            <person name="Theobald S."/>
            <person name="Kildgaard S."/>
            <person name="Isbrandt T."/>
            <person name="Kuo A."/>
            <person name="Sato A."/>
            <person name="Lyhne E.K."/>
            <person name="Kogle M.E."/>
            <person name="Wiebenga A."/>
            <person name="Kun R.S."/>
            <person name="Lubbers R.J."/>
            <person name="Makela M.R."/>
            <person name="Barry K."/>
            <person name="Chovatia M."/>
            <person name="Clum A."/>
            <person name="Daum C."/>
            <person name="Haridas S."/>
            <person name="He G."/>
            <person name="LaButti K."/>
            <person name="Lipzen A."/>
            <person name="Mondo S."/>
            <person name="Riley R."/>
            <person name="Salamov A."/>
            <person name="Simmons B.A."/>
            <person name="Magnuson J.K."/>
            <person name="Henrissat B."/>
            <person name="Mortensen U.H."/>
            <person name="Larsen T.O."/>
            <person name="Devries R.P."/>
            <person name="Grigoriev I.V."/>
            <person name="Machida M."/>
            <person name="Baker S.E."/>
            <person name="Andersen M.R."/>
        </authorList>
    </citation>
    <scope>NUCLEOTIDE SEQUENCE [LARGE SCALE GENOMIC DNA]</scope>
    <source>
        <strain evidence="3">CBS 553.77</strain>
    </source>
</reference>
<accession>A0A5N6Z127</accession>
<name>A0A5N6Z127_9EURO</name>
<feature type="transmembrane region" description="Helical" evidence="1">
    <location>
        <begin position="33"/>
        <end position="51"/>
    </location>
</feature>
<keyword evidence="1" id="KW-0472">Membrane</keyword>
<proteinExistence type="predicted"/>
<sequence length="245" mass="26455">MDSGSASMVSYHVSCASDAVESKYLKRVQYLRWVRLGLAVILFSIAVSIIACEAVPLKHYQVTSAYGKVGLYLWPMNFDIRPTVALLSCGCVIAFLNLAYTIAALLPSPHAHVTRLNLLAATVAFSGFFAALVGLTFAIYLPGSNPPSGFSTVETIQSWTCKWESVHGQLSPKLDSTVTPPARFARDCALTQASFIMTGLAIGLEILMGVATGVGFWLERSVSKERELDVSPLRKVDVTPKHSGP</sequence>
<gene>
    <name evidence="2" type="ORF">BDV28DRAFT_29756</name>
</gene>
<keyword evidence="1" id="KW-1133">Transmembrane helix</keyword>
<feature type="transmembrane region" description="Helical" evidence="1">
    <location>
        <begin position="118"/>
        <end position="141"/>
    </location>
</feature>
<evidence type="ECO:0008006" key="4">
    <source>
        <dbReference type="Google" id="ProtNLM"/>
    </source>
</evidence>
<keyword evidence="1" id="KW-0812">Transmembrane</keyword>
<dbReference type="Proteomes" id="UP000327118">
    <property type="component" value="Unassembled WGS sequence"/>
</dbReference>
<evidence type="ECO:0000256" key="1">
    <source>
        <dbReference type="SAM" id="Phobius"/>
    </source>
</evidence>
<evidence type="ECO:0000313" key="2">
    <source>
        <dbReference type="EMBL" id="KAE8350883.1"/>
    </source>
</evidence>
<dbReference type="OrthoDB" id="3890746at2759"/>
<evidence type="ECO:0000313" key="3">
    <source>
        <dbReference type="Proteomes" id="UP000327118"/>
    </source>
</evidence>